<name>A0A4R7URX7_9PSEU</name>
<keyword evidence="1" id="KW-0662">Pyridine nucleotide biosynthesis</keyword>
<evidence type="ECO:0000313" key="5">
    <source>
        <dbReference type="Proteomes" id="UP000294927"/>
    </source>
</evidence>
<dbReference type="RefSeq" id="WP_133909203.1">
    <property type="nucleotide sequence ID" value="NZ_SOCP01000031.1"/>
</dbReference>
<keyword evidence="4" id="KW-0456">Lyase</keyword>
<gene>
    <name evidence="4" type="ORF">CLV71_13153</name>
</gene>
<dbReference type="Proteomes" id="UP000294927">
    <property type="component" value="Unassembled WGS sequence"/>
</dbReference>
<reference evidence="4 5" key="1">
    <citation type="submission" date="2019-03" db="EMBL/GenBank/DDBJ databases">
        <title>Genomic Encyclopedia of Archaeal and Bacterial Type Strains, Phase II (KMG-II): from individual species to whole genera.</title>
        <authorList>
            <person name="Goeker M."/>
        </authorList>
    </citation>
    <scope>NUCLEOTIDE SEQUENCE [LARGE SCALE GENOMIC DNA]</scope>
    <source>
        <strain evidence="4 5">DSM 45499</strain>
    </source>
</reference>
<dbReference type="Gene3D" id="3.40.640.10">
    <property type="entry name" value="Type I PLP-dependent aspartate aminotransferase-like (Major domain)"/>
    <property type="match status" value="1"/>
</dbReference>
<comment type="caution">
    <text evidence="4">The sequence shown here is derived from an EMBL/GenBank/DDBJ whole genome shotgun (WGS) entry which is preliminary data.</text>
</comment>
<dbReference type="EMBL" id="SOCP01000031">
    <property type="protein sequence ID" value="TDV36674.1"/>
    <property type="molecule type" value="Genomic_DNA"/>
</dbReference>
<dbReference type="OrthoDB" id="5501089at2"/>
<dbReference type="GO" id="GO:0009435">
    <property type="term" value="P:NAD+ biosynthetic process"/>
    <property type="evidence" value="ECO:0007669"/>
    <property type="project" value="InterPro"/>
</dbReference>
<dbReference type="Gene3D" id="3.90.1150.10">
    <property type="entry name" value="Aspartate Aminotransferase, domain 1"/>
    <property type="match status" value="1"/>
</dbReference>
<dbReference type="GO" id="GO:0019441">
    <property type="term" value="P:L-tryptophan catabolic process to kynurenine"/>
    <property type="evidence" value="ECO:0007669"/>
    <property type="project" value="TreeGrafter"/>
</dbReference>
<evidence type="ECO:0000256" key="2">
    <source>
        <dbReference type="ARBA" id="ARBA00022801"/>
    </source>
</evidence>
<evidence type="ECO:0000313" key="4">
    <source>
        <dbReference type="EMBL" id="TDV36674.1"/>
    </source>
</evidence>
<protein>
    <submittedName>
        <fullName evidence="4">Selenocysteine lyase/cysteine desulfurase</fullName>
    </submittedName>
</protein>
<dbReference type="InterPro" id="IPR010111">
    <property type="entry name" value="Kynureninase"/>
</dbReference>
<dbReference type="GO" id="GO:0030429">
    <property type="term" value="F:kynureninase activity"/>
    <property type="evidence" value="ECO:0007669"/>
    <property type="project" value="InterPro"/>
</dbReference>
<dbReference type="InterPro" id="IPR015424">
    <property type="entry name" value="PyrdxlP-dep_Trfase"/>
</dbReference>
<proteinExistence type="predicted"/>
<organism evidence="4 5">
    <name type="scientific">Actinophytocola oryzae</name>
    <dbReference type="NCBI Taxonomy" id="502181"/>
    <lineage>
        <taxon>Bacteria</taxon>
        <taxon>Bacillati</taxon>
        <taxon>Actinomycetota</taxon>
        <taxon>Actinomycetes</taxon>
        <taxon>Pseudonocardiales</taxon>
        <taxon>Pseudonocardiaceae</taxon>
    </lineage>
</organism>
<evidence type="ECO:0000256" key="1">
    <source>
        <dbReference type="ARBA" id="ARBA00022642"/>
    </source>
</evidence>
<dbReference type="GO" id="GO:0005737">
    <property type="term" value="C:cytoplasm"/>
    <property type="evidence" value="ECO:0007669"/>
    <property type="project" value="InterPro"/>
</dbReference>
<sequence length="395" mass="42715">MTSLESLRDSPNSLSVHYGRFGVAHRLLLTGHSHQAWPDVALDGQIEAFTDASSAVDDKWGPAFAKAEQLRQYYRDLVDDPGGDIALGANTHELVVRFLSSVDLRNRPRLVTTDGEFHTLRRQLARLAEEGVEVVRVRADPVDTLAERVAAEVDDRTAAVLVSQVLFETSRVVPGLDTVAEACGHRGVELLVDAYHALGVVPFSLARQGLTEAWVTGGGYKYLQLGEGNCFLRIPPHAADARPVITGWFAEFEDLTAKASGKVGYAPGGDRFAGATYDPTSHYRAVAVRDFFVEQGLTPAFLREVSLHQNELLATSFDALDAPPEVITRDRSAPREAFGGFLALTAPNADELKKGLAERGVLTDSRGDKLRFGPAPYLSDTQLVAAVAALGEVLA</sequence>
<dbReference type="InterPro" id="IPR015421">
    <property type="entry name" value="PyrdxlP-dep_Trfase_major"/>
</dbReference>
<keyword evidence="2" id="KW-0378">Hydrolase</keyword>
<dbReference type="GO" id="GO:0016829">
    <property type="term" value="F:lyase activity"/>
    <property type="evidence" value="ECO:0007669"/>
    <property type="project" value="UniProtKB-KW"/>
</dbReference>
<dbReference type="PANTHER" id="PTHR14084:SF0">
    <property type="entry name" value="KYNURENINASE"/>
    <property type="match status" value="1"/>
</dbReference>
<accession>A0A4R7URX7</accession>
<dbReference type="Pfam" id="PF22580">
    <property type="entry name" value="KYNU_C"/>
    <property type="match status" value="1"/>
</dbReference>
<evidence type="ECO:0000256" key="3">
    <source>
        <dbReference type="ARBA" id="ARBA00022898"/>
    </source>
</evidence>
<keyword evidence="5" id="KW-1185">Reference proteome</keyword>
<dbReference type="GO" id="GO:0043420">
    <property type="term" value="P:anthranilate metabolic process"/>
    <property type="evidence" value="ECO:0007669"/>
    <property type="project" value="TreeGrafter"/>
</dbReference>
<dbReference type="PANTHER" id="PTHR14084">
    <property type="entry name" value="KYNURENINASE"/>
    <property type="match status" value="1"/>
</dbReference>
<dbReference type="InterPro" id="IPR015422">
    <property type="entry name" value="PyrdxlP-dep_Trfase_small"/>
</dbReference>
<dbReference type="SUPFAM" id="SSF53383">
    <property type="entry name" value="PLP-dependent transferases"/>
    <property type="match status" value="1"/>
</dbReference>
<dbReference type="GO" id="GO:0030170">
    <property type="term" value="F:pyridoxal phosphate binding"/>
    <property type="evidence" value="ECO:0007669"/>
    <property type="project" value="InterPro"/>
</dbReference>
<dbReference type="AlphaFoldDB" id="A0A4R7URX7"/>
<keyword evidence="3" id="KW-0663">Pyridoxal phosphate</keyword>